<dbReference type="PANTHER" id="PTHR35149:SF2">
    <property type="entry name" value="DUF262 DOMAIN-CONTAINING PROTEIN"/>
    <property type="match status" value="1"/>
</dbReference>
<evidence type="ECO:0000313" key="4">
    <source>
        <dbReference type="EMBL" id="OAG66640.1"/>
    </source>
</evidence>
<reference evidence="4 5" key="1">
    <citation type="submission" date="2016-05" db="EMBL/GenBank/DDBJ databases">
        <title>Pathogenic, phenotypic and molecular characterisation of Xanthomonas nasturtii sp. nov. and Xanthomonas floridensis sp. nov., new species of Xanthomonas associated with watercress production in Florida.</title>
        <authorList>
            <person name="Vicente J.G."/>
            <person name="Rothwell S."/>
            <person name="Holub E.B."/>
            <person name="Studholme D.J."/>
        </authorList>
    </citation>
    <scope>NUCLEOTIDE SEQUENCE [LARGE SCALE GENOMIC DNA]</scope>
    <source>
        <strain evidence="4 5">WHRI 8848</strain>
    </source>
</reference>
<dbReference type="InterPro" id="IPR004919">
    <property type="entry name" value="GmrSD_N"/>
</dbReference>
<dbReference type="EMBL" id="LXNG01000025">
    <property type="protein sequence ID" value="OAG66640.1"/>
    <property type="molecule type" value="Genomic_DNA"/>
</dbReference>
<dbReference type="Proteomes" id="UP000077659">
    <property type="component" value="Unassembled WGS sequence"/>
</dbReference>
<reference evidence="3 6" key="2">
    <citation type="submission" date="2023-12" db="EMBL/GenBank/DDBJ databases">
        <title>Genome sequencing of Xanthomonas floridensis.</title>
        <authorList>
            <person name="Greer S."/>
            <person name="Harrison J."/>
            <person name="Grant M."/>
            <person name="Vicente J."/>
            <person name="Studholme D."/>
        </authorList>
    </citation>
    <scope>NUCLEOTIDE SEQUENCE [LARGE SCALE GENOMIC DNA]</scope>
    <source>
        <strain evidence="3 6">WHRI 8848</strain>
    </source>
</reference>
<gene>
    <name evidence="4" type="ORF">A7D17_20645</name>
    <name evidence="3" type="ORF">VB146_20620</name>
</gene>
<evidence type="ECO:0000313" key="3">
    <source>
        <dbReference type="EMBL" id="MEA5126208.1"/>
    </source>
</evidence>
<feature type="domain" description="GmrSD restriction endonucleases C-terminal" evidence="2">
    <location>
        <begin position="468"/>
        <end position="616"/>
    </location>
</feature>
<dbReference type="Pfam" id="PF07510">
    <property type="entry name" value="GmrSD_C"/>
    <property type="match status" value="1"/>
</dbReference>
<dbReference type="EMBL" id="JAYFSO010000036">
    <property type="protein sequence ID" value="MEA5126208.1"/>
    <property type="molecule type" value="Genomic_DNA"/>
</dbReference>
<organism evidence="4 5">
    <name type="scientific">Xanthomonas floridensis</name>
    <dbReference type="NCBI Taxonomy" id="1843580"/>
    <lineage>
        <taxon>Bacteria</taxon>
        <taxon>Pseudomonadati</taxon>
        <taxon>Pseudomonadota</taxon>
        <taxon>Gammaproteobacteria</taxon>
        <taxon>Lysobacterales</taxon>
        <taxon>Lysobacteraceae</taxon>
        <taxon>Xanthomonas</taxon>
    </lineage>
</organism>
<proteinExistence type="predicted"/>
<name>A0A1A9MAN2_9XANT</name>
<comment type="caution">
    <text evidence="4">The sequence shown here is derived from an EMBL/GenBank/DDBJ whole genome shotgun (WGS) entry which is preliminary data.</text>
</comment>
<protein>
    <submittedName>
        <fullName evidence="3">DUF262 domain-containing HNH endonuclease family protein</fullName>
    </submittedName>
</protein>
<feature type="domain" description="GmrSD restriction endonucleases N-terminal" evidence="1">
    <location>
        <begin position="11"/>
        <end position="256"/>
    </location>
</feature>
<dbReference type="STRING" id="1843580.A7D17_20645"/>
<dbReference type="GO" id="GO:0004519">
    <property type="term" value="F:endonuclease activity"/>
    <property type="evidence" value="ECO:0007669"/>
    <property type="project" value="UniProtKB-KW"/>
</dbReference>
<keyword evidence="3" id="KW-0378">Hydrolase</keyword>
<dbReference type="RefSeq" id="WP_064509887.1">
    <property type="nucleotide sequence ID" value="NZ_JAYFSN010000038.1"/>
</dbReference>
<evidence type="ECO:0000259" key="2">
    <source>
        <dbReference type="Pfam" id="PF07510"/>
    </source>
</evidence>
<dbReference type="InterPro" id="IPR011089">
    <property type="entry name" value="GmrSD_C"/>
</dbReference>
<evidence type="ECO:0000313" key="5">
    <source>
        <dbReference type="Proteomes" id="UP000077659"/>
    </source>
</evidence>
<dbReference type="Proteomes" id="UP001303614">
    <property type="component" value="Unassembled WGS sequence"/>
</dbReference>
<sequence>MDAKTNQLDALFDGNKFYQVPLFQRPYVWEEKENWEPLWEDIQALLDKRLRTGKAHPHFMGAIVLEQVPNPAGSIETRLVIDGQQRFTTLQVFLMAARNLCAAKGAEKFAGRFTGLIENAANRAETEEEKFKLFPTNSDRPAFRLVCECTSDAEVEQGAKGKPELHGSQIVGAYRYFSKHLVDWAAGKLDDEADAEALSGKTVGDRLECIWLVVQDGLQLVVINLTAGDETQVIFETLNARGTELLPADLIKNYLFRKAARVEGATEKYVEKLYAKHWERFDSKFWREPVQQGRIYRPRIDLFINHYLSMMTRDEVKSTHLFNAYKNFVDHAEADPEASIPAPTTPAAHIQQLAQFGDIFQAFYEPKDHDALALFLRRLEAVDTATVYPFLLYAYASLMPDNRDEFDKILGVLESFLMRRLITNYTTKNYNRLFVDLIKAVEKAGGVSAATVAEQLGKGTGESTKFPTDDELLVAIFEQELYGRLAQKKVRAVLEALDAFSMSSKSEAIAMPSKLTIEHVMPQAWLTHWPLPEQDQVDELTKQKAMVRRSVMLNTLGNLTLITGKFNSSLQNAAWANKRPELLKYSKMNLTRYFHGKEADDWHEAAIRIRTEHLFAQLLRIWPAAGKTANS</sequence>
<dbReference type="AlphaFoldDB" id="A0A1A9MAN2"/>
<dbReference type="PANTHER" id="PTHR35149">
    <property type="entry name" value="SLL5132 PROTEIN"/>
    <property type="match status" value="1"/>
</dbReference>
<keyword evidence="3" id="KW-0540">Nuclease</keyword>
<evidence type="ECO:0000313" key="6">
    <source>
        <dbReference type="Proteomes" id="UP001303614"/>
    </source>
</evidence>
<dbReference type="OrthoDB" id="9798761at2"/>
<accession>A0A1A9MAN2</accession>
<keyword evidence="3" id="KW-0255">Endonuclease</keyword>
<keyword evidence="6" id="KW-1185">Reference proteome</keyword>
<dbReference type="Pfam" id="PF03235">
    <property type="entry name" value="GmrSD_N"/>
    <property type="match status" value="1"/>
</dbReference>
<evidence type="ECO:0000259" key="1">
    <source>
        <dbReference type="Pfam" id="PF03235"/>
    </source>
</evidence>